<evidence type="ECO:0000256" key="1">
    <source>
        <dbReference type="ARBA" id="ARBA00000098"/>
    </source>
</evidence>
<comment type="catalytic activity">
    <reaction evidence="1">
        <text>Release of an N-terminal amino acid, Xaa-|-Yaa- from a peptide, amide or arylamide. Xaa is preferably Ala, but may be most amino acids including Pro (slow action). When a terminal hydrophobic residue is followed by a prolyl residue, the two may be released as an intact Xaa-Pro dipeptide.</text>
        <dbReference type="EC" id="3.4.11.2"/>
    </reaction>
</comment>
<name>A0ABW7SFB6_9ACTN</name>
<evidence type="ECO:0000256" key="7">
    <source>
        <dbReference type="ARBA" id="ARBA00022723"/>
    </source>
</evidence>
<protein>
    <recommendedName>
        <fullName evidence="5">Aminopeptidase N</fullName>
        <ecNumber evidence="4">3.4.11.2</ecNumber>
    </recommendedName>
    <alternativeName>
        <fullName evidence="11">Alanine aminopeptidase</fullName>
    </alternativeName>
    <alternativeName>
        <fullName evidence="12">Lysyl aminopeptidase</fullName>
    </alternativeName>
</protein>
<dbReference type="EMBL" id="JBIRPU010000003">
    <property type="protein sequence ID" value="MFI0792378.1"/>
    <property type="molecule type" value="Genomic_DNA"/>
</dbReference>
<evidence type="ECO:0000259" key="14">
    <source>
        <dbReference type="Pfam" id="PF01433"/>
    </source>
</evidence>
<dbReference type="InterPro" id="IPR001930">
    <property type="entry name" value="Peptidase_M1"/>
</dbReference>
<dbReference type="InterPro" id="IPR014782">
    <property type="entry name" value="Peptidase_M1_dom"/>
</dbReference>
<dbReference type="EC" id="3.4.11.2" evidence="4"/>
<evidence type="ECO:0000256" key="6">
    <source>
        <dbReference type="ARBA" id="ARBA00022670"/>
    </source>
</evidence>
<evidence type="ECO:0000256" key="2">
    <source>
        <dbReference type="ARBA" id="ARBA00001947"/>
    </source>
</evidence>
<dbReference type="Proteomes" id="UP001611075">
    <property type="component" value="Unassembled WGS sequence"/>
</dbReference>
<dbReference type="CDD" id="cd09603">
    <property type="entry name" value="M1_APN_like"/>
    <property type="match status" value="1"/>
</dbReference>
<dbReference type="Gene3D" id="1.10.390.10">
    <property type="entry name" value="Neutral Protease Domain 2"/>
    <property type="match status" value="1"/>
</dbReference>
<dbReference type="RefSeq" id="WP_396677617.1">
    <property type="nucleotide sequence ID" value="NZ_JBIRPU010000003.1"/>
</dbReference>
<keyword evidence="7" id="KW-0479">Metal-binding</keyword>
<accession>A0ABW7SFB6</accession>
<comment type="caution">
    <text evidence="16">The sequence shown here is derived from an EMBL/GenBank/DDBJ whole genome shotgun (WGS) entry which is preliminary data.</text>
</comment>
<keyword evidence="17" id="KW-1185">Reference proteome</keyword>
<keyword evidence="9" id="KW-0862">Zinc</keyword>
<keyword evidence="10" id="KW-0482">Metalloprotease</keyword>
<dbReference type="PRINTS" id="PR00756">
    <property type="entry name" value="ALADIPTASE"/>
</dbReference>
<evidence type="ECO:0000256" key="10">
    <source>
        <dbReference type="ARBA" id="ARBA00023049"/>
    </source>
</evidence>
<reference evidence="16 17" key="1">
    <citation type="submission" date="2024-10" db="EMBL/GenBank/DDBJ databases">
        <title>The Natural Products Discovery Center: Release of the First 8490 Sequenced Strains for Exploring Actinobacteria Biosynthetic Diversity.</title>
        <authorList>
            <person name="Kalkreuter E."/>
            <person name="Kautsar S.A."/>
            <person name="Yang D."/>
            <person name="Bader C.D."/>
            <person name="Teijaro C.N."/>
            <person name="Fluegel L."/>
            <person name="Davis C.M."/>
            <person name="Simpson J.R."/>
            <person name="Lauterbach L."/>
            <person name="Steele A.D."/>
            <person name="Gui C."/>
            <person name="Meng S."/>
            <person name="Li G."/>
            <person name="Viehrig K."/>
            <person name="Ye F."/>
            <person name="Su P."/>
            <person name="Kiefer A.F."/>
            <person name="Nichols A."/>
            <person name="Cepeda A.J."/>
            <person name="Yan W."/>
            <person name="Fan B."/>
            <person name="Jiang Y."/>
            <person name="Adhikari A."/>
            <person name="Zheng C.-J."/>
            <person name="Schuster L."/>
            <person name="Cowan T.M."/>
            <person name="Smanski M.J."/>
            <person name="Chevrette M.G."/>
            <person name="De Carvalho L.P.S."/>
            <person name="Shen B."/>
        </authorList>
    </citation>
    <scope>NUCLEOTIDE SEQUENCE [LARGE SCALE GENOMIC DNA]</scope>
    <source>
        <strain evidence="16 17">NPDC021253</strain>
    </source>
</reference>
<dbReference type="PANTHER" id="PTHR11533">
    <property type="entry name" value="PROTEASE M1 ZINC METALLOPROTEASE"/>
    <property type="match status" value="1"/>
</dbReference>
<comment type="similarity">
    <text evidence="3">Belongs to the peptidase M1 family.</text>
</comment>
<keyword evidence="16" id="KW-0031">Aminopeptidase</keyword>
<organism evidence="16 17">
    <name type="scientific">Micromonospora rubida</name>
    <dbReference type="NCBI Taxonomy" id="2697657"/>
    <lineage>
        <taxon>Bacteria</taxon>
        <taxon>Bacillati</taxon>
        <taxon>Actinomycetota</taxon>
        <taxon>Actinomycetes</taxon>
        <taxon>Micromonosporales</taxon>
        <taxon>Micromonosporaceae</taxon>
        <taxon>Micromonospora</taxon>
    </lineage>
</organism>
<evidence type="ECO:0000256" key="8">
    <source>
        <dbReference type="ARBA" id="ARBA00022801"/>
    </source>
</evidence>
<dbReference type="Pfam" id="PF17900">
    <property type="entry name" value="Peptidase_M1_N"/>
    <property type="match status" value="1"/>
</dbReference>
<dbReference type="PANTHER" id="PTHR11533:SF297">
    <property type="entry name" value="AMINOPEPTIDASE N"/>
    <property type="match status" value="1"/>
</dbReference>
<evidence type="ECO:0000313" key="17">
    <source>
        <dbReference type="Proteomes" id="UP001611075"/>
    </source>
</evidence>
<evidence type="ECO:0000256" key="13">
    <source>
        <dbReference type="SAM" id="MobiDB-lite"/>
    </source>
</evidence>
<feature type="domain" description="Aminopeptidase N-like N-terminal" evidence="15">
    <location>
        <begin position="48"/>
        <end position="217"/>
    </location>
</feature>
<evidence type="ECO:0000313" key="16">
    <source>
        <dbReference type="EMBL" id="MFI0792378.1"/>
    </source>
</evidence>
<evidence type="ECO:0000256" key="12">
    <source>
        <dbReference type="ARBA" id="ARBA00031533"/>
    </source>
</evidence>
<dbReference type="SUPFAM" id="SSF63737">
    <property type="entry name" value="Leukotriene A4 hydrolase N-terminal domain"/>
    <property type="match status" value="1"/>
</dbReference>
<dbReference type="GO" id="GO:0004177">
    <property type="term" value="F:aminopeptidase activity"/>
    <property type="evidence" value="ECO:0007669"/>
    <property type="project" value="UniProtKB-KW"/>
</dbReference>
<dbReference type="Pfam" id="PF01433">
    <property type="entry name" value="Peptidase_M1"/>
    <property type="match status" value="1"/>
</dbReference>
<feature type="domain" description="Peptidase M1 membrane alanine aminopeptidase" evidence="14">
    <location>
        <begin position="311"/>
        <end position="448"/>
    </location>
</feature>
<keyword evidence="6" id="KW-0645">Protease</keyword>
<evidence type="ECO:0000256" key="11">
    <source>
        <dbReference type="ARBA" id="ARBA00029811"/>
    </source>
</evidence>
<sequence>MLVGCLVVVALAACTGAPPDPDRPRPGPVDVGDPYVPGHGNGGYDVVAYRLRVRYDPADDRLTGHATVTATATVALSRFNLDLAGLTVTTVRVDGTPARHARDGRELVVTPAHGLARGTRFAVAVEYAGVPAPVESELGVGGFLATPDGAVALGQPDSAATWFPVNDHPSDKATYDVEVTVPDGLAALSNGVPAGRSSSGGWTTWRWAERAPMASYLCTLVIGDYRVTTSTHAGKPMVTAVAAGLPVDGPAAASIARTGEIADFLAGRFGPYPFDSYGGVALADGRISYALETQSRPVYGPGFFPAGGPNTEVVAHELAHQWFGDSVSLDRWGDIWLNEGFATYAEWLWTEHGGGRTAQRAFELRHAATDWSRPSVDPGRADLFGAAVYQRGALAVHALRRTVGDEVFFRILRTWTAERRGGNATTVDFVALAERVSGRRLGAFFDAWLVGGTAPALP</sequence>
<evidence type="ECO:0000259" key="15">
    <source>
        <dbReference type="Pfam" id="PF17900"/>
    </source>
</evidence>
<evidence type="ECO:0000256" key="3">
    <source>
        <dbReference type="ARBA" id="ARBA00010136"/>
    </source>
</evidence>
<dbReference type="InterPro" id="IPR045357">
    <property type="entry name" value="Aminopeptidase_N-like_N"/>
</dbReference>
<comment type="cofactor">
    <cofactor evidence="2">
        <name>Zn(2+)</name>
        <dbReference type="ChEBI" id="CHEBI:29105"/>
    </cofactor>
</comment>
<dbReference type="InterPro" id="IPR027268">
    <property type="entry name" value="Peptidase_M4/M1_CTD_sf"/>
</dbReference>
<proteinExistence type="inferred from homology"/>
<feature type="region of interest" description="Disordered" evidence="13">
    <location>
        <begin position="16"/>
        <end position="36"/>
    </location>
</feature>
<dbReference type="SUPFAM" id="SSF55486">
    <property type="entry name" value="Metalloproteases ('zincins'), catalytic domain"/>
    <property type="match status" value="1"/>
</dbReference>
<dbReference type="InterPro" id="IPR050344">
    <property type="entry name" value="Peptidase_M1_aminopeptidases"/>
</dbReference>
<dbReference type="InterPro" id="IPR042097">
    <property type="entry name" value="Aminopeptidase_N-like_N_sf"/>
</dbReference>
<dbReference type="Gene3D" id="2.60.40.1730">
    <property type="entry name" value="tricorn interacting facor f3 domain"/>
    <property type="match status" value="1"/>
</dbReference>
<evidence type="ECO:0000256" key="9">
    <source>
        <dbReference type="ARBA" id="ARBA00022833"/>
    </source>
</evidence>
<gene>
    <name evidence="16" type="ORF">ACH4OY_06725</name>
</gene>
<keyword evidence="8 16" id="KW-0378">Hydrolase</keyword>
<evidence type="ECO:0000256" key="5">
    <source>
        <dbReference type="ARBA" id="ARBA00015611"/>
    </source>
</evidence>
<evidence type="ECO:0000256" key="4">
    <source>
        <dbReference type="ARBA" id="ARBA00012564"/>
    </source>
</evidence>